<name>D3F9B1_CONWI</name>
<evidence type="ECO:0000313" key="3">
    <source>
        <dbReference type="EMBL" id="ADB49078.1"/>
    </source>
</evidence>
<dbReference type="Proteomes" id="UP000008229">
    <property type="component" value="Chromosome"/>
</dbReference>
<dbReference type="EMBL" id="CP001854">
    <property type="protein sequence ID" value="ADB49078.1"/>
    <property type="molecule type" value="Genomic_DNA"/>
</dbReference>
<keyword evidence="2" id="KW-1133">Transmembrane helix</keyword>
<protein>
    <submittedName>
        <fullName evidence="3">Uncharacterized protein</fullName>
    </submittedName>
</protein>
<reference evidence="3 4" key="1">
    <citation type="journal article" date="2010" name="Stand. Genomic Sci.">
        <title>Complete genome sequence of Conexibacter woesei type strain (ID131577).</title>
        <authorList>
            <person name="Pukall R."/>
            <person name="Lapidus A."/>
            <person name="Glavina Del Rio T."/>
            <person name="Copeland A."/>
            <person name="Tice H."/>
            <person name="Cheng J.-F."/>
            <person name="Lucas S."/>
            <person name="Chen F."/>
            <person name="Nolan M."/>
            <person name="Bruce D."/>
            <person name="Goodwin L."/>
            <person name="Pitluck S."/>
            <person name="Mavromatis K."/>
            <person name="Ivanova N."/>
            <person name="Ovchinnikova G."/>
            <person name="Pati A."/>
            <person name="Chen A."/>
            <person name="Palaniappan K."/>
            <person name="Land M."/>
            <person name="Hauser L."/>
            <person name="Chang Y.-J."/>
            <person name="Jeffries C.D."/>
            <person name="Chain P."/>
            <person name="Meincke L."/>
            <person name="Sims D."/>
            <person name="Brettin T."/>
            <person name="Detter J.C."/>
            <person name="Rohde M."/>
            <person name="Goeker M."/>
            <person name="Bristow J."/>
            <person name="Eisen J.A."/>
            <person name="Markowitz V."/>
            <person name="Kyrpides N.C."/>
            <person name="Klenk H.-P."/>
            <person name="Hugenholtz P."/>
        </authorList>
    </citation>
    <scope>NUCLEOTIDE SEQUENCE [LARGE SCALE GENOMIC DNA]</scope>
    <source>
        <strain evidence="4">DSM 14684 / CIP 108061 / JCM 11494 / NBRC 100937 / ID131577</strain>
    </source>
</reference>
<dbReference type="KEGG" id="cwo:Cwoe_0643"/>
<dbReference type="RefSeq" id="WP_012932131.1">
    <property type="nucleotide sequence ID" value="NC_013739.1"/>
</dbReference>
<evidence type="ECO:0000256" key="1">
    <source>
        <dbReference type="SAM" id="MobiDB-lite"/>
    </source>
</evidence>
<dbReference type="STRING" id="469383.Cwoe_0643"/>
<sequence length="550" mass="59452">MTEPRLGQAESVTLGLLVAPGLPEQLGPELADALAPLLAERVTDAVDWSVPVLTDPAAGDPHGGATAMVDAARRRMLEEGWDLAIVVTDLPLRSGRRPVVADASATHGVALLSLPALGAVGLRRRSLDALLRLVDGLAGENLDLRTTSGAAEDAARAARRHRIDRRLLELAAPVRPERADDDDIDMRFVAAVVRGNLRLLTGMVRANRPWRLIARLSRALTAAIATVVFALVTSDIWRLADTLGWVRLALLTVLSISGIVVFLTVAHALWERPQLRERREQTILFNVATTLTLTLGVLTLYIALLLLTSAGAALLVDPDAMAQQLGHDVGVTSYIRLAWLAGSLATIAGALGAGLESDAAVREAAYGYRASGATLGSPSQEDERQLDLAGKARRRWCSRRNRRRSTLVTACVPLSGPPTPPWTVQVQLSLCIGSAQACWSFPRPCSSRRDAASRARGCRARRRLAQLRARRLRPRGAGVDDHDAVRSGAGEHVDHGGEEVQLGADALRRHRRRGQLPPQRPLRRHTTEVLLICPMFHRSVRARASPAPRS</sequence>
<dbReference type="eggNOG" id="COG5502">
    <property type="taxonomic scope" value="Bacteria"/>
</dbReference>
<organism evidence="3 4">
    <name type="scientific">Conexibacter woesei (strain DSM 14684 / CCUG 47730 / CIP 108061 / JCM 11494 / NBRC 100937 / ID131577)</name>
    <dbReference type="NCBI Taxonomy" id="469383"/>
    <lineage>
        <taxon>Bacteria</taxon>
        <taxon>Bacillati</taxon>
        <taxon>Actinomycetota</taxon>
        <taxon>Thermoleophilia</taxon>
        <taxon>Solirubrobacterales</taxon>
        <taxon>Conexibacteraceae</taxon>
        <taxon>Conexibacter</taxon>
    </lineage>
</organism>
<feature type="transmembrane region" description="Helical" evidence="2">
    <location>
        <begin position="282"/>
        <end position="314"/>
    </location>
</feature>
<proteinExistence type="predicted"/>
<dbReference type="AlphaFoldDB" id="D3F9B1"/>
<keyword evidence="4" id="KW-1185">Reference proteome</keyword>
<feature type="transmembrane region" description="Helical" evidence="2">
    <location>
        <begin position="244"/>
        <end position="270"/>
    </location>
</feature>
<evidence type="ECO:0000313" key="4">
    <source>
        <dbReference type="Proteomes" id="UP000008229"/>
    </source>
</evidence>
<feature type="compositionally biased region" description="Basic and acidic residues" evidence="1">
    <location>
        <begin position="478"/>
        <end position="498"/>
    </location>
</feature>
<feature type="transmembrane region" description="Helical" evidence="2">
    <location>
        <begin position="212"/>
        <end position="232"/>
    </location>
</feature>
<evidence type="ECO:0000256" key="2">
    <source>
        <dbReference type="SAM" id="Phobius"/>
    </source>
</evidence>
<keyword evidence="2" id="KW-0472">Membrane</keyword>
<feature type="region of interest" description="Disordered" evidence="1">
    <location>
        <begin position="475"/>
        <end position="499"/>
    </location>
</feature>
<accession>D3F9B1</accession>
<dbReference type="HOGENOM" id="CLU_494957_0_0_11"/>
<keyword evidence="2" id="KW-0812">Transmembrane</keyword>
<reference evidence="4" key="2">
    <citation type="submission" date="2010-01" db="EMBL/GenBank/DDBJ databases">
        <title>The complete genome of Conexibacter woesei DSM 14684.</title>
        <authorList>
            <consortium name="US DOE Joint Genome Institute (JGI-PGF)"/>
            <person name="Lucas S."/>
            <person name="Copeland A."/>
            <person name="Lapidus A."/>
            <person name="Glavina del Rio T."/>
            <person name="Dalin E."/>
            <person name="Tice H."/>
            <person name="Bruce D."/>
            <person name="Goodwin L."/>
            <person name="Pitluck S."/>
            <person name="Kyrpides N."/>
            <person name="Mavromatis K."/>
            <person name="Ivanova N."/>
            <person name="Mikhailova N."/>
            <person name="Chertkov O."/>
            <person name="Brettin T."/>
            <person name="Detter J.C."/>
            <person name="Han C."/>
            <person name="Larimer F."/>
            <person name="Land M."/>
            <person name="Hauser L."/>
            <person name="Markowitz V."/>
            <person name="Cheng J.-F."/>
            <person name="Hugenholtz P."/>
            <person name="Woyke T."/>
            <person name="Wu D."/>
            <person name="Pukall R."/>
            <person name="Steenblock K."/>
            <person name="Schneider S."/>
            <person name="Klenk H.-P."/>
            <person name="Eisen J.A."/>
        </authorList>
    </citation>
    <scope>NUCLEOTIDE SEQUENCE [LARGE SCALE GENOMIC DNA]</scope>
    <source>
        <strain evidence="4">DSM 14684 / CIP 108061 / JCM 11494 / NBRC 100937 / ID131577</strain>
    </source>
</reference>
<gene>
    <name evidence="3" type="ordered locus">Cwoe_0643</name>
</gene>